<feature type="non-terminal residue" evidence="3">
    <location>
        <position position="601"/>
    </location>
</feature>
<dbReference type="Pfam" id="PF07707">
    <property type="entry name" value="BACK"/>
    <property type="match status" value="1"/>
</dbReference>
<dbReference type="InterPro" id="IPR011333">
    <property type="entry name" value="SKP1/BTB/POZ_sf"/>
</dbReference>
<dbReference type="OrthoDB" id="6409809at2759"/>
<dbReference type="InterPro" id="IPR000210">
    <property type="entry name" value="BTB/POZ_dom"/>
</dbReference>
<evidence type="ECO:0000256" key="1">
    <source>
        <dbReference type="SAM" id="MobiDB-lite"/>
    </source>
</evidence>
<reference evidence="3 4" key="1">
    <citation type="submission" date="2013-11" db="EMBL/GenBank/DDBJ databases">
        <title>Genome sequencing of Stegodyphus mimosarum.</title>
        <authorList>
            <person name="Bechsgaard J."/>
        </authorList>
    </citation>
    <scope>NUCLEOTIDE SEQUENCE [LARGE SCALE GENOMIC DNA]</scope>
</reference>
<dbReference type="SUPFAM" id="SSF54695">
    <property type="entry name" value="POZ domain"/>
    <property type="match status" value="1"/>
</dbReference>
<dbReference type="PROSITE" id="PS50097">
    <property type="entry name" value="BTB"/>
    <property type="match status" value="1"/>
</dbReference>
<dbReference type="InterPro" id="IPR051481">
    <property type="entry name" value="BTB-POZ/Galectin-3-binding"/>
</dbReference>
<accession>A0A087TTX9</accession>
<sequence>MATEKNAGEKQLDDVDDIKTSIRRLLLKRLFTDVEFRVEGGQFLKSIYAHKTLLACRSPVLADIFYEGPDTSFLTVSDVEASGVEQMISYIYFDEFVTSSVPDLKQTLKVATKFGIKSLQNLCVSTFADLNVNADNVFEVLEAADFIRDEGIRQKCLKLLTNDTEAALNSSAFKNASLVTVLCIFRLPELSVYSEASLLEAAIVWLKHNPNCSSKDEVLSCIGITTLSTEEFLEIVEKFPKFFSDSEIVKILLNIRHFGSRDLPTFCVTHSVKRKHLKHKIGVPHSFETTEMSETTFESKLLPAKKSTRKEVKATAVVTANKCIQTSDGTYILVPSIPEQRDQLNAEWKCSCCGCTNSENTAKETVHSPKYENEIKNQPLIFNHGHFSDLEIYVDEKEQECFGMSSTWNREEILRQLTASSLSSEHPSCQSLPPPEMQVHRRKENCPFPRNNKYKAMSDQFRSPEMINRPINQIFSSRIADDSHRSHLPTNMRQDLVSKSVLPPKTVNDTNSMPILPSSLIADSNSKPLPPSRIMKDPNRKPTVPPKPMRMQVISSLIIKENRRSKPVPPPRIMKNSSNKATALKIMKKHLISDTIPFQGK</sequence>
<dbReference type="Pfam" id="PF00651">
    <property type="entry name" value="BTB"/>
    <property type="match status" value="1"/>
</dbReference>
<dbReference type="Gene3D" id="1.25.40.420">
    <property type="match status" value="1"/>
</dbReference>
<dbReference type="PANTHER" id="PTHR24410">
    <property type="entry name" value="HL07962P-RELATED"/>
    <property type="match status" value="1"/>
</dbReference>
<feature type="region of interest" description="Disordered" evidence="1">
    <location>
        <begin position="502"/>
        <end position="547"/>
    </location>
</feature>
<dbReference type="EMBL" id="KK116722">
    <property type="protein sequence ID" value="KFM68568.1"/>
    <property type="molecule type" value="Genomic_DNA"/>
</dbReference>
<proteinExistence type="predicted"/>
<evidence type="ECO:0000259" key="2">
    <source>
        <dbReference type="PROSITE" id="PS50097"/>
    </source>
</evidence>
<name>A0A087TTX9_STEMI</name>
<dbReference type="STRING" id="407821.A0A087TTX9"/>
<protein>
    <submittedName>
        <fullName evidence="3">BTB/POZ domain-containing protein 3</fullName>
    </submittedName>
</protein>
<feature type="domain" description="BTB" evidence="2">
    <location>
        <begin position="32"/>
        <end position="100"/>
    </location>
</feature>
<dbReference type="Gene3D" id="3.30.710.10">
    <property type="entry name" value="Potassium Channel Kv1.1, Chain A"/>
    <property type="match status" value="1"/>
</dbReference>
<feature type="region of interest" description="Disordered" evidence="1">
    <location>
        <begin position="424"/>
        <end position="451"/>
    </location>
</feature>
<dbReference type="SMART" id="SM00875">
    <property type="entry name" value="BACK"/>
    <property type="match status" value="1"/>
</dbReference>
<evidence type="ECO:0000313" key="4">
    <source>
        <dbReference type="Proteomes" id="UP000054359"/>
    </source>
</evidence>
<keyword evidence="4" id="KW-1185">Reference proteome</keyword>
<dbReference type="SMART" id="SM00225">
    <property type="entry name" value="BTB"/>
    <property type="match status" value="1"/>
</dbReference>
<gene>
    <name evidence="3" type="ORF">X975_13556</name>
</gene>
<organism evidence="3 4">
    <name type="scientific">Stegodyphus mimosarum</name>
    <name type="common">African social velvet spider</name>
    <dbReference type="NCBI Taxonomy" id="407821"/>
    <lineage>
        <taxon>Eukaryota</taxon>
        <taxon>Metazoa</taxon>
        <taxon>Ecdysozoa</taxon>
        <taxon>Arthropoda</taxon>
        <taxon>Chelicerata</taxon>
        <taxon>Arachnida</taxon>
        <taxon>Araneae</taxon>
        <taxon>Araneomorphae</taxon>
        <taxon>Entelegynae</taxon>
        <taxon>Eresoidea</taxon>
        <taxon>Eresidae</taxon>
        <taxon>Stegodyphus</taxon>
    </lineage>
</organism>
<dbReference type="CDD" id="cd18186">
    <property type="entry name" value="BTB_POZ_ZBTB_KLHL-like"/>
    <property type="match status" value="1"/>
</dbReference>
<evidence type="ECO:0000313" key="3">
    <source>
        <dbReference type="EMBL" id="KFM68568.1"/>
    </source>
</evidence>
<dbReference type="AlphaFoldDB" id="A0A087TTX9"/>
<dbReference type="InterPro" id="IPR011705">
    <property type="entry name" value="BACK"/>
</dbReference>
<dbReference type="PANTHER" id="PTHR24410:SF23">
    <property type="entry name" value="BTB DOMAIN-CONTAINING PROTEIN-RELATED"/>
    <property type="match status" value="1"/>
</dbReference>
<dbReference type="Proteomes" id="UP000054359">
    <property type="component" value="Unassembled WGS sequence"/>
</dbReference>